<keyword evidence="1" id="KW-0732">Signal</keyword>
<reference evidence="2 3" key="1">
    <citation type="submission" date="2016-06" db="EMBL/GenBank/DDBJ databases">
        <authorList>
            <consortium name="Pathogen Informatics"/>
        </authorList>
    </citation>
    <scope>NUCLEOTIDE SEQUENCE [LARGE SCALE GENOMIC DNA]</scope>
</reference>
<name>A0A1D3SQQ9_PLAMA</name>
<accession>A0A1D3SQQ9</accession>
<evidence type="ECO:0000313" key="2">
    <source>
        <dbReference type="EMBL" id="SCO94224.1"/>
    </source>
</evidence>
<proteinExistence type="predicted"/>
<feature type="signal peptide" evidence="1">
    <location>
        <begin position="1"/>
        <end position="25"/>
    </location>
</feature>
<evidence type="ECO:0000256" key="1">
    <source>
        <dbReference type="SAM" id="SignalP"/>
    </source>
</evidence>
<dbReference type="Proteomes" id="UP000219813">
    <property type="component" value="Chromosome 12"/>
</dbReference>
<evidence type="ECO:0000313" key="3">
    <source>
        <dbReference type="Proteomes" id="UP000219813"/>
    </source>
</evidence>
<protein>
    <submittedName>
        <fullName evidence="2">Uncharacterized protein</fullName>
    </submittedName>
</protein>
<dbReference type="GeneID" id="39870811"/>
<dbReference type="RefSeq" id="XP_028863495.1">
    <property type="nucleotide sequence ID" value="XM_029007069.1"/>
</dbReference>
<gene>
    <name evidence="2" type="primary">PmUG01_12082600</name>
    <name evidence="2" type="ORF">PMUG01_12082600</name>
</gene>
<feature type="chain" id="PRO_5008920763" evidence="1">
    <location>
        <begin position="26"/>
        <end position="227"/>
    </location>
</feature>
<dbReference type="VEuPathDB" id="PlasmoDB:PmUG01_12082600"/>
<keyword evidence="3" id="KW-1185">Reference proteome</keyword>
<dbReference type="EMBL" id="LT594633">
    <property type="protein sequence ID" value="SCO94224.1"/>
    <property type="molecule type" value="Genomic_DNA"/>
</dbReference>
<dbReference type="AlphaFoldDB" id="A0A1D3SQQ9"/>
<dbReference type="OrthoDB" id="381905at2759"/>
<dbReference type="KEGG" id="pmal:PMUG01_12082600"/>
<sequence length="227" mass="27209">MEYSNNLFFFVKIFSFSLLIWICQDIYETNNSTKSWNKKINPNNILDTRVSRLLTPQTDVDLIQLSNHLKQMLPRNLLKPVSTSTYVNTIINSFDSSISKIYLKNIYNELRRKASRKKGYEQRKKEVRAFIKQILTNLQLKYEKLLSRTKPFCYKKYSIFLHIITHPKIMHILELTIPKLAKTKISFRYNPLRDTRYDEAILYELLSQAYAIIQARYHDWIRVEKDE</sequence>
<organism evidence="2 3">
    <name type="scientific">Plasmodium malariae</name>
    <dbReference type="NCBI Taxonomy" id="5858"/>
    <lineage>
        <taxon>Eukaryota</taxon>
        <taxon>Sar</taxon>
        <taxon>Alveolata</taxon>
        <taxon>Apicomplexa</taxon>
        <taxon>Aconoidasida</taxon>
        <taxon>Haemosporida</taxon>
        <taxon>Plasmodiidae</taxon>
        <taxon>Plasmodium</taxon>
        <taxon>Plasmodium (Plasmodium)</taxon>
    </lineage>
</organism>